<evidence type="ECO:0000313" key="2">
    <source>
        <dbReference type="EMBL" id="MBB6408431.1"/>
    </source>
</evidence>
<gene>
    <name evidence="2" type="ORF">HNQ71_001075</name>
</gene>
<evidence type="ECO:0000256" key="1">
    <source>
        <dbReference type="SAM" id="MobiDB-lite"/>
    </source>
</evidence>
<dbReference type="AlphaFoldDB" id="A0A841P4C8"/>
<feature type="region of interest" description="Disordered" evidence="1">
    <location>
        <begin position="16"/>
        <end position="53"/>
    </location>
</feature>
<evidence type="ECO:0000313" key="3">
    <source>
        <dbReference type="Proteomes" id="UP000556329"/>
    </source>
</evidence>
<organism evidence="2 3">
    <name type="scientific">Mesorhizobium sangaii</name>
    <dbReference type="NCBI Taxonomy" id="505389"/>
    <lineage>
        <taxon>Bacteria</taxon>
        <taxon>Pseudomonadati</taxon>
        <taxon>Pseudomonadota</taxon>
        <taxon>Alphaproteobacteria</taxon>
        <taxon>Hyphomicrobiales</taxon>
        <taxon>Phyllobacteriaceae</taxon>
        <taxon>Mesorhizobium</taxon>
    </lineage>
</organism>
<name>A0A841P4C8_9HYPH</name>
<feature type="compositionally biased region" description="Polar residues" evidence="1">
    <location>
        <begin position="22"/>
        <end position="31"/>
    </location>
</feature>
<sequence length="53" mass="6019">MTLTLKSHSNISRIEHHLARLGQSQGDNSAPTALRNDQPFQHNQEKPQEGNER</sequence>
<dbReference type="RefSeq" id="WP_184871494.1">
    <property type="nucleotide sequence ID" value="NZ_JACHEF010000001.1"/>
</dbReference>
<protein>
    <submittedName>
        <fullName evidence="2">Uncharacterized protein</fullName>
    </submittedName>
</protein>
<comment type="caution">
    <text evidence="2">The sequence shown here is derived from an EMBL/GenBank/DDBJ whole genome shotgun (WGS) entry which is preliminary data.</text>
</comment>
<dbReference type="Proteomes" id="UP000556329">
    <property type="component" value="Unassembled WGS sequence"/>
</dbReference>
<keyword evidence="3" id="KW-1185">Reference proteome</keyword>
<proteinExistence type="predicted"/>
<feature type="compositionally biased region" description="Basic and acidic residues" evidence="1">
    <location>
        <begin position="43"/>
        <end position="53"/>
    </location>
</feature>
<reference evidence="2 3" key="1">
    <citation type="submission" date="2020-08" db="EMBL/GenBank/DDBJ databases">
        <title>Genomic Encyclopedia of Type Strains, Phase IV (KMG-IV): sequencing the most valuable type-strain genomes for metagenomic binning, comparative biology and taxonomic classification.</title>
        <authorList>
            <person name="Goeker M."/>
        </authorList>
    </citation>
    <scope>NUCLEOTIDE SEQUENCE [LARGE SCALE GENOMIC DNA]</scope>
    <source>
        <strain evidence="2 3">DSM 100039</strain>
    </source>
</reference>
<dbReference type="EMBL" id="JACHEF010000001">
    <property type="protein sequence ID" value="MBB6408431.1"/>
    <property type="molecule type" value="Genomic_DNA"/>
</dbReference>
<accession>A0A841P4C8</accession>